<comment type="caution">
    <text evidence="2">The sequence shown here is derived from an EMBL/GenBank/DDBJ whole genome shotgun (WGS) entry which is preliminary data.</text>
</comment>
<dbReference type="RefSeq" id="WP_156449764.1">
    <property type="nucleotide sequence ID" value="NZ_JBHSLU010000057.1"/>
</dbReference>
<evidence type="ECO:0000256" key="1">
    <source>
        <dbReference type="SAM" id="MobiDB-lite"/>
    </source>
</evidence>
<evidence type="ECO:0000313" key="2">
    <source>
        <dbReference type="EMBL" id="MFC5506970.1"/>
    </source>
</evidence>
<protein>
    <recommendedName>
        <fullName evidence="4">GIY-YIG nuclease family protein</fullName>
    </recommendedName>
</protein>
<evidence type="ECO:0008006" key="4">
    <source>
        <dbReference type="Google" id="ProtNLM"/>
    </source>
</evidence>
<proteinExistence type="predicted"/>
<gene>
    <name evidence="2" type="ORF">ACFPN9_17135</name>
</gene>
<dbReference type="Proteomes" id="UP001596060">
    <property type="component" value="Unassembled WGS sequence"/>
</dbReference>
<feature type="region of interest" description="Disordered" evidence="1">
    <location>
        <begin position="76"/>
        <end position="95"/>
    </location>
</feature>
<sequence>MIDSRAVRNLVEAQAIRSATVLGQPGGWAVLVRYGALERVVASTRRQLRTWRHLNSAAAFVQGELGLARFEVDASGHEEAGGHRRPDQAERLRRQREAADHDAWFRAEVQAGLEEADRDELIEADEAFAAVEAAIVAATQRQ</sequence>
<organism evidence="2 3">
    <name type="scientific">Bosea massiliensis</name>
    <dbReference type="NCBI Taxonomy" id="151419"/>
    <lineage>
        <taxon>Bacteria</taxon>
        <taxon>Pseudomonadati</taxon>
        <taxon>Pseudomonadota</taxon>
        <taxon>Alphaproteobacteria</taxon>
        <taxon>Hyphomicrobiales</taxon>
        <taxon>Boseaceae</taxon>
        <taxon>Bosea</taxon>
    </lineage>
</organism>
<dbReference type="EMBL" id="JBHSLU010000057">
    <property type="protein sequence ID" value="MFC5506970.1"/>
    <property type="molecule type" value="Genomic_DNA"/>
</dbReference>
<accession>A0ABW0P3I5</accession>
<evidence type="ECO:0000313" key="3">
    <source>
        <dbReference type="Proteomes" id="UP001596060"/>
    </source>
</evidence>
<keyword evidence="3" id="KW-1185">Reference proteome</keyword>
<reference evidence="3" key="1">
    <citation type="journal article" date="2019" name="Int. J. Syst. Evol. Microbiol.">
        <title>The Global Catalogue of Microorganisms (GCM) 10K type strain sequencing project: providing services to taxonomists for standard genome sequencing and annotation.</title>
        <authorList>
            <consortium name="The Broad Institute Genomics Platform"/>
            <consortium name="The Broad Institute Genome Sequencing Center for Infectious Disease"/>
            <person name="Wu L."/>
            <person name="Ma J."/>
        </authorList>
    </citation>
    <scope>NUCLEOTIDE SEQUENCE [LARGE SCALE GENOMIC DNA]</scope>
    <source>
        <strain evidence="3">CCUG 43117</strain>
    </source>
</reference>
<dbReference type="Gene3D" id="6.20.450.20">
    <property type="match status" value="1"/>
</dbReference>
<name>A0ABW0P3I5_9HYPH</name>